<feature type="domain" description="Glycosyltransferase 2-like" evidence="1">
    <location>
        <begin position="19"/>
        <end position="126"/>
    </location>
</feature>
<name>A0A345Y530_9NEIS</name>
<dbReference type="KEGG" id="ccah:DWG20_06035"/>
<dbReference type="AlphaFoldDB" id="A0A345Y530"/>
<dbReference type="CDD" id="cd00761">
    <property type="entry name" value="Glyco_tranf_GTA_type"/>
    <property type="match status" value="1"/>
</dbReference>
<keyword evidence="2" id="KW-0808">Transferase</keyword>
<dbReference type="GO" id="GO:0016740">
    <property type="term" value="F:transferase activity"/>
    <property type="evidence" value="ECO:0007669"/>
    <property type="project" value="UniProtKB-KW"/>
</dbReference>
<dbReference type="SUPFAM" id="SSF53448">
    <property type="entry name" value="Nucleotide-diphospho-sugar transferases"/>
    <property type="match status" value="1"/>
</dbReference>
<evidence type="ECO:0000259" key="1">
    <source>
        <dbReference type="Pfam" id="PF00535"/>
    </source>
</evidence>
<evidence type="ECO:0000313" key="3">
    <source>
        <dbReference type="Proteomes" id="UP000254537"/>
    </source>
</evidence>
<dbReference type="Gene3D" id="3.90.550.10">
    <property type="entry name" value="Spore Coat Polysaccharide Biosynthesis Protein SpsA, Chain A"/>
    <property type="match status" value="1"/>
</dbReference>
<dbReference type="Pfam" id="PF00535">
    <property type="entry name" value="Glycos_transf_2"/>
    <property type="match status" value="1"/>
</dbReference>
<dbReference type="OrthoDB" id="433681at2"/>
<protein>
    <submittedName>
        <fullName evidence="2">Glycosyltransferase family 2 protein</fullName>
    </submittedName>
</protein>
<dbReference type="Proteomes" id="UP000254537">
    <property type="component" value="Chromosome"/>
</dbReference>
<proteinExistence type="predicted"/>
<sequence>MKSSEPSNNMEENKELAFCMPTYNRADVLIESIPALIEIAKEWQIPIYICDNKSTDNTAEVIQQLMLKYSSLYYFSNEENIGPENNTVRVLGLPDTKYRWLLGDHYKIKDRSTFRSVYDKLTSEECYDFIVVNAENRIQSIPSQTYTNKESVIIDLGWHMTMLSTLIYHKESLKKMDFDRFEGTRFSQTLSILEYISKKPFRIYWYEDEIIESYATHTSSTWLKNTCDIFIKNWYYGIMSLSPQYSHEAKKVCIRKHSDHSNLFNIKSMLLFSTLGGAKFSTIKNHASILPDTIGLRKTAILLTVSLIPQSILKISYSAYKKSQLIKNKKTHPIKVKKLNRIF</sequence>
<dbReference type="EMBL" id="CP031337">
    <property type="protein sequence ID" value="AXK39032.1"/>
    <property type="molecule type" value="Genomic_DNA"/>
</dbReference>
<evidence type="ECO:0000313" key="2">
    <source>
        <dbReference type="EMBL" id="AXK39032.1"/>
    </source>
</evidence>
<reference evidence="2 3" key="1">
    <citation type="submission" date="2018-07" db="EMBL/GenBank/DDBJ databases">
        <title>Crenobacter cavernae sp. nov., isolated from a karst cave.</title>
        <authorList>
            <person name="Zhu H."/>
        </authorList>
    </citation>
    <scope>NUCLEOTIDE SEQUENCE [LARGE SCALE GENOMIC DNA]</scope>
    <source>
        <strain evidence="2 3">K1W11S-77</strain>
    </source>
</reference>
<dbReference type="InterPro" id="IPR029044">
    <property type="entry name" value="Nucleotide-diphossugar_trans"/>
</dbReference>
<gene>
    <name evidence="2" type="ORF">DWG20_06035</name>
</gene>
<dbReference type="RefSeq" id="WP_115432967.1">
    <property type="nucleotide sequence ID" value="NZ_CP031337.1"/>
</dbReference>
<accession>A0A345Y530</accession>
<dbReference type="InterPro" id="IPR001173">
    <property type="entry name" value="Glyco_trans_2-like"/>
</dbReference>
<organism evidence="2 3">
    <name type="scientific">Crenobacter cavernae</name>
    <dbReference type="NCBI Taxonomy" id="2290923"/>
    <lineage>
        <taxon>Bacteria</taxon>
        <taxon>Pseudomonadati</taxon>
        <taxon>Pseudomonadota</taxon>
        <taxon>Betaproteobacteria</taxon>
        <taxon>Neisseriales</taxon>
        <taxon>Neisseriaceae</taxon>
        <taxon>Crenobacter</taxon>
    </lineage>
</organism>